<evidence type="ECO:0000313" key="3">
    <source>
        <dbReference type="WormBase" id="CBG01845"/>
    </source>
</evidence>
<reference evidence="1 2" key="1">
    <citation type="journal article" date="2003" name="PLoS Biol.">
        <title>The genome sequence of Caenorhabditis briggsae: a platform for comparative genomics.</title>
        <authorList>
            <person name="Stein L.D."/>
            <person name="Bao Z."/>
            <person name="Blasiar D."/>
            <person name="Blumenthal T."/>
            <person name="Brent M.R."/>
            <person name="Chen N."/>
            <person name="Chinwalla A."/>
            <person name="Clarke L."/>
            <person name="Clee C."/>
            <person name="Coghlan A."/>
            <person name="Coulson A."/>
            <person name="D'Eustachio P."/>
            <person name="Fitch D.H."/>
            <person name="Fulton L.A."/>
            <person name="Fulton R.E."/>
            <person name="Griffiths-Jones S."/>
            <person name="Harris T.W."/>
            <person name="Hillier L.W."/>
            <person name="Kamath R."/>
            <person name="Kuwabara P.E."/>
            <person name="Mardis E.R."/>
            <person name="Marra M.A."/>
            <person name="Miner T.L."/>
            <person name="Minx P."/>
            <person name="Mullikin J.C."/>
            <person name="Plumb R.W."/>
            <person name="Rogers J."/>
            <person name="Schein J.E."/>
            <person name="Sohrmann M."/>
            <person name="Spieth J."/>
            <person name="Stajich J.E."/>
            <person name="Wei C."/>
            <person name="Willey D."/>
            <person name="Wilson R.K."/>
            <person name="Durbin R."/>
            <person name="Waterston R.H."/>
        </authorList>
    </citation>
    <scope>NUCLEOTIDE SEQUENCE [LARGE SCALE GENOMIC DNA]</scope>
    <source>
        <strain evidence="1 2">AF16</strain>
    </source>
</reference>
<protein>
    <submittedName>
        <fullName evidence="1">Protein CBG01845</fullName>
    </submittedName>
</protein>
<dbReference type="AlphaFoldDB" id="A8WQN9"/>
<evidence type="ECO:0000313" key="1">
    <source>
        <dbReference type="EMBL" id="CAP22797.1"/>
    </source>
</evidence>
<dbReference type="EMBL" id="HE601298">
    <property type="protein sequence ID" value="CAP22797.1"/>
    <property type="molecule type" value="Genomic_DNA"/>
</dbReference>
<accession>A8WQN9</accession>
<sequence>MSRWKRHRKKIVMESRNEDFELWKDNEEEESSLRPATRNTTNEMSQVDFGENLEDVDYDCLLPMMNYERREIQDFDIRISGYINFVLSEGLSENSMDRLDGMMSVINGAPPPVSLGVIKRELELLRNEVILEMNFYCHCCGRKKKGKRDECEACLKPEMMPETNVT</sequence>
<dbReference type="RefSeq" id="XP_002634270.1">
    <property type="nucleotide sequence ID" value="XM_002634224.1"/>
</dbReference>
<dbReference type="InParanoid" id="A8WQN9"/>
<dbReference type="CTD" id="8576265"/>
<keyword evidence="2" id="KW-1185">Reference proteome</keyword>
<dbReference type="HOGENOM" id="CLU_1604210_0_0_1"/>
<dbReference type="WormBase" id="CBG01845">
    <property type="protein sequence ID" value="CBP06098"/>
    <property type="gene ID" value="WBGene00025026"/>
</dbReference>
<dbReference type="KEGG" id="cbr:CBG_01845"/>
<proteinExistence type="predicted"/>
<dbReference type="GeneID" id="8576265"/>
<dbReference type="Proteomes" id="UP000008549">
    <property type="component" value="Unassembled WGS sequence"/>
</dbReference>
<organism evidence="1 2">
    <name type="scientific">Caenorhabditis briggsae</name>
    <dbReference type="NCBI Taxonomy" id="6238"/>
    <lineage>
        <taxon>Eukaryota</taxon>
        <taxon>Metazoa</taxon>
        <taxon>Ecdysozoa</taxon>
        <taxon>Nematoda</taxon>
        <taxon>Chromadorea</taxon>
        <taxon>Rhabditida</taxon>
        <taxon>Rhabditina</taxon>
        <taxon>Rhabditomorpha</taxon>
        <taxon>Rhabditoidea</taxon>
        <taxon>Rhabditidae</taxon>
        <taxon>Peloderinae</taxon>
        <taxon>Caenorhabditis</taxon>
    </lineage>
</organism>
<name>A8WQN9_CAEBR</name>
<reference evidence="1 2" key="2">
    <citation type="journal article" date="2011" name="PLoS Genet.">
        <title>Caenorhabditis briggsae recombinant inbred line genotypes reveal inter-strain incompatibility and the evolution of recombination.</title>
        <authorList>
            <person name="Ross J.A."/>
            <person name="Koboldt D.C."/>
            <person name="Staisch J.E."/>
            <person name="Chamberlin H.M."/>
            <person name="Gupta B.P."/>
            <person name="Miller R.D."/>
            <person name="Baird S.E."/>
            <person name="Haag E.S."/>
        </authorList>
    </citation>
    <scope>NUCLEOTIDE SEQUENCE [LARGE SCALE GENOMIC DNA]</scope>
    <source>
        <strain evidence="1 2">AF16</strain>
    </source>
</reference>
<gene>
    <name evidence="1 3" type="ORF">CBG01845</name>
    <name evidence="1" type="ORF">CBG_01845</name>
</gene>
<evidence type="ECO:0000313" key="2">
    <source>
        <dbReference type="Proteomes" id="UP000008549"/>
    </source>
</evidence>